<reference evidence="1 2" key="1">
    <citation type="journal article" date="2018" name="Nat. Biotechnol.">
        <title>A standardized bacterial taxonomy based on genome phylogeny substantially revises the tree of life.</title>
        <authorList>
            <person name="Parks D.H."/>
            <person name="Chuvochina M."/>
            <person name="Waite D.W."/>
            <person name="Rinke C."/>
            <person name="Skarshewski A."/>
            <person name="Chaumeil P.A."/>
            <person name="Hugenholtz P."/>
        </authorList>
    </citation>
    <scope>NUCLEOTIDE SEQUENCE [LARGE SCALE GENOMIC DNA]</scope>
    <source>
        <strain evidence="1">UBA10227</strain>
    </source>
</reference>
<comment type="caution">
    <text evidence="1">The sequence shown here is derived from an EMBL/GenBank/DDBJ whole genome shotgun (WGS) entry which is preliminary data.</text>
</comment>
<feature type="non-terminal residue" evidence="1">
    <location>
        <position position="214"/>
    </location>
</feature>
<dbReference type="Pfam" id="PF13385">
    <property type="entry name" value="Laminin_G_3"/>
    <property type="match status" value="1"/>
</dbReference>
<dbReference type="Proteomes" id="UP000263268">
    <property type="component" value="Unassembled WGS sequence"/>
</dbReference>
<sequence>IDLDNPAVVVDVDMSTDITPSIPGGTHVQFNGIARTWKVVENVGPGGDIPAVEVAILKSAVRTATPPNGRYLMFISDTPNFDPTADYRVMTEGFNELGEAIVKTNYDFDGTKYITFGWAPEVPFIRSVYFNGTTNYIDMEDALDLNASEFTLSAWVNRKANSLNKSILSKRDAAYTQGYDFKINATGKFEVSWKTSTGSLQQIVSNTTIPEDTW</sequence>
<dbReference type="InterPro" id="IPR013320">
    <property type="entry name" value="ConA-like_dom_sf"/>
</dbReference>
<dbReference type="AlphaFoldDB" id="A0A3D6BP18"/>
<evidence type="ECO:0000313" key="2">
    <source>
        <dbReference type="Proteomes" id="UP000263268"/>
    </source>
</evidence>
<accession>A0A3D6BP18</accession>
<dbReference type="GO" id="GO:0005975">
    <property type="term" value="P:carbohydrate metabolic process"/>
    <property type="evidence" value="ECO:0007669"/>
    <property type="project" value="UniProtKB-ARBA"/>
</dbReference>
<proteinExistence type="predicted"/>
<dbReference type="EMBL" id="DPRK01000059">
    <property type="protein sequence ID" value="HCY80738.1"/>
    <property type="molecule type" value="Genomic_DNA"/>
</dbReference>
<dbReference type="GO" id="GO:0004553">
    <property type="term" value="F:hydrolase activity, hydrolyzing O-glycosyl compounds"/>
    <property type="evidence" value="ECO:0007669"/>
    <property type="project" value="UniProtKB-ARBA"/>
</dbReference>
<protein>
    <submittedName>
        <fullName evidence="1">MAM protein</fullName>
    </submittedName>
</protein>
<gene>
    <name evidence="1" type="ORF">DHV22_03605</name>
</gene>
<dbReference type="Gene3D" id="2.60.120.200">
    <property type="match status" value="1"/>
</dbReference>
<name>A0A3D6BP18_9FLAO</name>
<organism evidence="1 2">
    <name type="scientific">Xanthomarina gelatinilytica</name>
    <dbReference type="NCBI Taxonomy" id="1137281"/>
    <lineage>
        <taxon>Bacteria</taxon>
        <taxon>Pseudomonadati</taxon>
        <taxon>Bacteroidota</taxon>
        <taxon>Flavobacteriia</taxon>
        <taxon>Flavobacteriales</taxon>
        <taxon>Flavobacteriaceae</taxon>
        <taxon>Xanthomarina</taxon>
    </lineage>
</organism>
<evidence type="ECO:0000313" key="1">
    <source>
        <dbReference type="EMBL" id="HCY80738.1"/>
    </source>
</evidence>
<feature type="non-terminal residue" evidence="1">
    <location>
        <position position="1"/>
    </location>
</feature>
<dbReference type="SUPFAM" id="SSF49899">
    <property type="entry name" value="Concanavalin A-like lectins/glucanases"/>
    <property type="match status" value="1"/>
</dbReference>